<name>A0A6G1DUX2_9ORYZ</name>
<gene>
    <name evidence="1" type="ORF">E2562_000548</name>
</gene>
<comment type="caution">
    <text evidence="1">The sequence shown here is derived from an EMBL/GenBank/DDBJ whole genome shotgun (WGS) entry which is preliminary data.</text>
</comment>
<reference evidence="1 2" key="1">
    <citation type="submission" date="2019-11" db="EMBL/GenBank/DDBJ databases">
        <title>Whole genome sequence of Oryza granulata.</title>
        <authorList>
            <person name="Li W."/>
        </authorList>
    </citation>
    <scope>NUCLEOTIDE SEQUENCE [LARGE SCALE GENOMIC DNA]</scope>
    <source>
        <strain evidence="2">cv. Menghai</strain>
        <tissue evidence="1">Leaf</tissue>
    </source>
</reference>
<evidence type="ECO:0000313" key="2">
    <source>
        <dbReference type="Proteomes" id="UP000479710"/>
    </source>
</evidence>
<organism evidence="1 2">
    <name type="scientific">Oryza meyeriana var. granulata</name>
    <dbReference type="NCBI Taxonomy" id="110450"/>
    <lineage>
        <taxon>Eukaryota</taxon>
        <taxon>Viridiplantae</taxon>
        <taxon>Streptophyta</taxon>
        <taxon>Embryophyta</taxon>
        <taxon>Tracheophyta</taxon>
        <taxon>Spermatophyta</taxon>
        <taxon>Magnoliopsida</taxon>
        <taxon>Liliopsida</taxon>
        <taxon>Poales</taxon>
        <taxon>Poaceae</taxon>
        <taxon>BOP clade</taxon>
        <taxon>Oryzoideae</taxon>
        <taxon>Oryzeae</taxon>
        <taxon>Oryzinae</taxon>
        <taxon>Oryza</taxon>
        <taxon>Oryza meyeriana</taxon>
    </lineage>
</organism>
<dbReference type="InterPro" id="IPR015943">
    <property type="entry name" value="WD40/YVTN_repeat-like_dom_sf"/>
</dbReference>
<dbReference type="AlphaFoldDB" id="A0A6G1DUX2"/>
<dbReference type="Gene3D" id="2.130.10.10">
    <property type="entry name" value="YVTN repeat-like/Quinoprotein amine dehydrogenase"/>
    <property type="match status" value="1"/>
</dbReference>
<dbReference type="OrthoDB" id="2161379at2759"/>
<keyword evidence="2" id="KW-1185">Reference proteome</keyword>
<evidence type="ECO:0000313" key="1">
    <source>
        <dbReference type="EMBL" id="KAF0915904.1"/>
    </source>
</evidence>
<dbReference type="SUPFAM" id="SSF50978">
    <property type="entry name" value="WD40 repeat-like"/>
    <property type="match status" value="1"/>
</dbReference>
<dbReference type="InterPro" id="IPR036322">
    <property type="entry name" value="WD40_repeat_dom_sf"/>
</dbReference>
<dbReference type="Proteomes" id="UP000479710">
    <property type="component" value="Unassembled WGS sequence"/>
</dbReference>
<accession>A0A6G1DUX2</accession>
<dbReference type="PANTHER" id="PTHR45296">
    <property type="entry name" value="TRANSDUCIN/WD40 REPEAT-LIKE SUPERFAMILY PROTEIN"/>
    <property type="match status" value="1"/>
</dbReference>
<dbReference type="EMBL" id="SPHZ02000005">
    <property type="protein sequence ID" value="KAF0915904.1"/>
    <property type="molecule type" value="Genomic_DNA"/>
</dbReference>
<sequence>MEATNQPISSMCFKAGNEDLVYASAGNEILSFDVRMGPQAEPLETYKYNRDEINQIAVSSKGFLAAADDSGDVKDHLKCRMEVQLFFLAKTLSQ</sequence>
<proteinExistence type="predicted"/>
<protein>
    <submittedName>
        <fullName evidence="1">Uncharacterized protein</fullName>
    </submittedName>
</protein>
<dbReference type="PANTHER" id="PTHR45296:SF1">
    <property type="entry name" value="TRANSDUCIN_WD40 REPEAT-LIKE SUPERFAMILY PROTEIN"/>
    <property type="match status" value="1"/>
</dbReference>